<evidence type="ECO:0000313" key="4">
    <source>
        <dbReference type="Proteomes" id="UP000233524"/>
    </source>
</evidence>
<dbReference type="STRING" id="41688.A0A2N3NF36"/>
<reference evidence="3 4" key="1">
    <citation type="journal article" date="2017" name="G3 (Bethesda)">
        <title>First Draft Genome Sequence of the Pathogenic Fungus Lomentospora prolificans (Formerly Scedosporium prolificans).</title>
        <authorList>
            <person name="Luo R."/>
            <person name="Zimin A."/>
            <person name="Workman R."/>
            <person name="Fan Y."/>
            <person name="Pertea G."/>
            <person name="Grossman N."/>
            <person name="Wear M.P."/>
            <person name="Jia B."/>
            <person name="Miller H."/>
            <person name="Casadevall A."/>
            <person name="Timp W."/>
            <person name="Zhang S.X."/>
            <person name="Salzberg S.L."/>
        </authorList>
    </citation>
    <scope>NUCLEOTIDE SEQUENCE [LARGE SCALE GENOMIC DNA]</scope>
    <source>
        <strain evidence="3 4">JHH-5317</strain>
    </source>
</reference>
<name>A0A2N3NF36_9PEZI</name>
<protein>
    <recommendedName>
        <fullName evidence="2">NAD(P)-binding domain-containing protein</fullName>
    </recommendedName>
</protein>
<evidence type="ECO:0000313" key="3">
    <source>
        <dbReference type="EMBL" id="PKS11060.1"/>
    </source>
</evidence>
<dbReference type="OrthoDB" id="10254604at2759"/>
<dbReference type="FunCoup" id="A0A2N3NF36">
    <property type="interactions" value="645"/>
</dbReference>
<dbReference type="CDD" id="cd05243">
    <property type="entry name" value="SDR_a5"/>
    <property type="match status" value="1"/>
</dbReference>
<comment type="caution">
    <text evidence="3">The sequence shown here is derived from an EMBL/GenBank/DDBJ whole genome shotgun (WGS) entry which is preliminary data.</text>
</comment>
<dbReference type="EMBL" id="NLAX01000008">
    <property type="protein sequence ID" value="PKS11060.1"/>
    <property type="molecule type" value="Genomic_DNA"/>
</dbReference>
<feature type="domain" description="NAD(P)-binding" evidence="2">
    <location>
        <begin position="8"/>
        <end position="217"/>
    </location>
</feature>
<dbReference type="VEuPathDB" id="FungiDB:jhhlp_002821"/>
<evidence type="ECO:0000256" key="1">
    <source>
        <dbReference type="ARBA" id="ARBA00038376"/>
    </source>
</evidence>
<proteinExistence type="inferred from homology"/>
<dbReference type="Pfam" id="PF13460">
    <property type="entry name" value="NAD_binding_10"/>
    <property type="match status" value="1"/>
</dbReference>
<keyword evidence="4" id="KW-1185">Reference proteome</keyword>
<dbReference type="InParanoid" id="A0A2N3NF36"/>
<dbReference type="PANTHER" id="PTHR15020">
    <property type="entry name" value="FLAVIN REDUCTASE-RELATED"/>
    <property type="match status" value="1"/>
</dbReference>
<dbReference type="PANTHER" id="PTHR15020:SF50">
    <property type="entry name" value="UPF0659 PROTEIN YMR090W"/>
    <property type="match status" value="1"/>
</dbReference>
<evidence type="ECO:0000259" key="2">
    <source>
        <dbReference type="Pfam" id="PF13460"/>
    </source>
</evidence>
<accession>A0A2N3NF36</accession>
<dbReference type="Proteomes" id="UP000233524">
    <property type="component" value="Unassembled WGS sequence"/>
</dbReference>
<organism evidence="3 4">
    <name type="scientific">Lomentospora prolificans</name>
    <dbReference type="NCBI Taxonomy" id="41688"/>
    <lineage>
        <taxon>Eukaryota</taxon>
        <taxon>Fungi</taxon>
        <taxon>Dikarya</taxon>
        <taxon>Ascomycota</taxon>
        <taxon>Pezizomycotina</taxon>
        <taxon>Sordariomycetes</taxon>
        <taxon>Hypocreomycetidae</taxon>
        <taxon>Microascales</taxon>
        <taxon>Microascaceae</taxon>
        <taxon>Lomentospora</taxon>
    </lineage>
</organism>
<dbReference type="AlphaFoldDB" id="A0A2N3NF36"/>
<comment type="similarity">
    <text evidence="1">Belongs to the avfA family.</text>
</comment>
<sequence>MSTTLIFGGNGKVARHLTKLLSAEPGATVYSIIRNAAQEAELKELGASPIVQSIEKSLITEITATIEHTQPDAIIWSAGAGGGSAERTRAVDHEGAVKVFDAFAAATTGKPKRLIMVSAVDVRDRESKPVPDWYTPEDVKSSDGAWKAIGTYYKAKLDADKDLVTGNKKRGLEYTIVRPGTLSTDLGTGRVRAGKVGMQGKIPREDVAGVILACLRNKDTIGLAFDVLGPGDGDLPIAEAVAKVGKNKEDTFEGHY</sequence>
<dbReference type="SUPFAM" id="SSF51735">
    <property type="entry name" value="NAD(P)-binding Rossmann-fold domains"/>
    <property type="match status" value="1"/>
</dbReference>
<dbReference type="InterPro" id="IPR016040">
    <property type="entry name" value="NAD(P)-bd_dom"/>
</dbReference>
<gene>
    <name evidence="3" type="ORF">jhhlp_002821</name>
</gene>
<dbReference type="InterPro" id="IPR036291">
    <property type="entry name" value="NAD(P)-bd_dom_sf"/>
</dbReference>
<dbReference type="Gene3D" id="3.40.50.720">
    <property type="entry name" value="NAD(P)-binding Rossmann-like Domain"/>
    <property type="match status" value="1"/>
</dbReference>